<keyword evidence="4" id="KW-1185">Reference proteome</keyword>
<feature type="compositionally biased region" description="Low complexity" evidence="2">
    <location>
        <begin position="108"/>
        <end position="128"/>
    </location>
</feature>
<feature type="region of interest" description="Disordered" evidence="2">
    <location>
        <begin position="45"/>
        <end position="66"/>
    </location>
</feature>
<sequence>MRMTPAQSALLNAREKQLLQARGPYEVKQLATLIRRTRELRDRQRDLAQRQRVAATTQGRSRESATITRTLRKEQLFSRALEQFEAQLARINRESSDVMGELALGNNAAASRPGRRATTAAAPREPSAGSAKKAGVARSRTGVALRGRAQAAFR</sequence>
<dbReference type="AlphaFoldDB" id="A0A562E7K6"/>
<reference evidence="3 4" key="1">
    <citation type="submission" date="2019-07" db="EMBL/GenBank/DDBJ databases">
        <title>Genome sequencing of lignin-degrading bacterial isolates.</title>
        <authorList>
            <person name="Gladden J."/>
        </authorList>
    </citation>
    <scope>NUCLEOTIDE SEQUENCE [LARGE SCALE GENOMIC DNA]</scope>
    <source>
        <strain evidence="3 4">J19</strain>
    </source>
</reference>
<evidence type="ECO:0000256" key="2">
    <source>
        <dbReference type="SAM" id="MobiDB-lite"/>
    </source>
</evidence>
<keyword evidence="1" id="KW-0175">Coiled coil</keyword>
<dbReference type="OrthoDB" id="5986079at2"/>
<proteinExistence type="predicted"/>
<comment type="caution">
    <text evidence="3">The sequence shown here is derived from an EMBL/GenBank/DDBJ whole genome shotgun (WGS) entry which is preliminary data.</text>
</comment>
<dbReference type="RefSeq" id="WP_028914433.1">
    <property type="nucleotide sequence ID" value="NZ_VLJS01000001.1"/>
</dbReference>
<feature type="region of interest" description="Disordered" evidence="2">
    <location>
        <begin position="105"/>
        <end position="154"/>
    </location>
</feature>
<feature type="compositionally biased region" description="Polar residues" evidence="2">
    <location>
        <begin position="56"/>
        <end position="66"/>
    </location>
</feature>
<dbReference type="EMBL" id="VLJS01000001">
    <property type="protein sequence ID" value="TWH17810.1"/>
    <property type="molecule type" value="Genomic_DNA"/>
</dbReference>
<accession>A0A562E7K6</accession>
<evidence type="ECO:0000313" key="3">
    <source>
        <dbReference type="EMBL" id="TWH17810.1"/>
    </source>
</evidence>
<dbReference type="Proteomes" id="UP000321583">
    <property type="component" value="Unassembled WGS sequence"/>
</dbReference>
<evidence type="ECO:0000256" key="1">
    <source>
        <dbReference type="SAM" id="Coils"/>
    </source>
</evidence>
<organism evidence="3 4">
    <name type="scientific">Pseudoxanthomonas taiwanensis J19</name>
    <dbReference type="NCBI Taxonomy" id="935569"/>
    <lineage>
        <taxon>Bacteria</taxon>
        <taxon>Pseudomonadati</taxon>
        <taxon>Pseudomonadota</taxon>
        <taxon>Gammaproteobacteria</taxon>
        <taxon>Lysobacterales</taxon>
        <taxon>Lysobacteraceae</taxon>
        <taxon>Pseudoxanthomonas</taxon>
    </lineage>
</organism>
<gene>
    <name evidence="3" type="ORF">L613_000100000330</name>
</gene>
<feature type="coiled-coil region" evidence="1">
    <location>
        <begin position="74"/>
        <end position="101"/>
    </location>
</feature>
<protein>
    <submittedName>
        <fullName evidence="3">Uncharacterized protein</fullName>
    </submittedName>
</protein>
<evidence type="ECO:0000313" key="4">
    <source>
        <dbReference type="Proteomes" id="UP000321583"/>
    </source>
</evidence>
<name>A0A562E7K6_9GAMM</name>